<dbReference type="AlphaFoldDB" id="A0A7U6BK01"/>
<organism evidence="1 2">
    <name type="scientific">Salmonella enterica</name>
    <name type="common">Salmonella choleraesuis</name>
    <dbReference type="NCBI Taxonomy" id="28901"/>
    <lineage>
        <taxon>Bacteria</taxon>
        <taxon>Pseudomonadati</taxon>
        <taxon>Pseudomonadota</taxon>
        <taxon>Gammaproteobacteria</taxon>
        <taxon>Enterobacterales</taxon>
        <taxon>Enterobacteriaceae</taxon>
        <taxon>Salmonella</taxon>
    </lineage>
</organism>
<sequence length="109" mass="12679">MFFSCAGMTVYGKNGRGFMSRNIVHGLPEVVYSLICENPGLFKYDLKRMAQERLNIRVTESDLSDVISCLKLYRGIFVMRGYGYFKDEEAFNNYSPGIIPGKEMRRKWR</sequence>
<accession>A0A7U6BK01</accession>
<dbReference type="Proteomes" id="UP000251994">
    <property type="component" value="Chromosome"/>
</dbReference>
<name>A0A7U6BK01_SALER</name>
<protein>
    <submittedName>
        <fullName evidence="1">Uncharacterized protein</fullName>
    </submittedName>
</protein>
<dbReference type="EMBL" id="CP030219">
    <property type="protein sequence ID" value="AXD73808.1"/>
    <property type="molecule type" value="Genomic_DNA"/>
</dbReference>
<evidence type="ECO:0000313" key="2">
    <source>
        <dbReference type="Proteomes" id="UP000251994"/>
    </source>
</evidence>
<reference evidence="1 2" key="1">
    <citation type="submission" date="2018-06" db="EMBL/GenBank/DDBJ databases">
        <title>Completed Genome Sequences of 32 Strains from Various Serotypes of Salmonella enterica.</title>
        <authorList>
            <person name="Nash J.H.E."/>
            <person name="Robertson J."/>
            <person name="Bessonov K."/>
        </authorList>
    </citation>
    <scope>NUCLEOTIDE SEQUENCE [LARGE SCALE GENOMIC DNA]</scope>
    <source>
        <strain evidence="1 2">SA20021456</strain>
    </source>
</reference>
<proteinExistence type="predicted"/>
<evidence type="ECO:0000313" key="1">
    <source>
        <dbReference type="EMBL" id="AXD73808.1"/>
    </source>
</evidence>
<gene>
    <name evidence="1" type="ORF">CHC34_24590</name>
</gene>